<dbReference type="PANTHER" id="PTHR22990">
    <property type="entry name" value="F-BOX ONLY PROTEIN"/>
    <property type="match status" value="1"/>
</dbReference>
<dbReference type="EC" id="5.1.3.37" evidence="6"/>
<dbReference type="InterPro" id="IPR022441">
    <property type="entry name" value="Para_beta_helix_rpt-2"/>
</dbReference>
<evidence type="ECO:0000313" key="19">
    <source>
        <dbReference type="Proteomes" id="UP000199005"/>
    </source>
</evidence>
<evidence type="ECO:0000256" key="9">
    <source>
        <dbReference type="ARBA" id="ARBA00022764"/>
    </source>
</evidence>
<evidence type="ECO:0000256" key="1">
    <source>
        <dbReference type="ARBA" id="ARBA00001550"/>
    </source>
</evidence>
<gene>
    <name evidence="17" type="ORF">SAMN04244572_00184</name>
    <name evidence="18" type="ORF">SAMN04244579_01487</name>
</gene>
<evidence type="ECO:0000256" key="14">
    <source>
        <dbReference type="ARBA" id="ARBA00045198"/>
    </source>
</evidence>
<dbReference type="UniPathway" id="UPA00286"/>
<comment type="function">
    <text evidence="14">Catalyzes the epimerization of beta-D-mannuronate to alpha-L-guluronate during the synthesis of the linear polysaccharide alginate. In addition, is part of a periplasmic protein complex that protects alginate from degradation by AlgL by channeling the newly formed alginate polymer through a scaffold that transfers the alginate polymer through the periplasmic space to the outer membrane secretin AlgE.</text>
</comment>
<evidence type="ECO:0000256" key="13">
    <source>
        <dbReference type="ARBA" id="ARBA00044319"/>
    </source>
</evidence>
<keyword evidence="11" id="KW-0016">Alginate biosynthesis</keyword>
<comment type="catalytic activity">
    <reaction evidence="1">
        <text>[(1-&gt;4)-beta-D-mannuronosyl](n) = [alginate](n)</text>
        <dbReference type="Rhea" id="RHEA:45572"/>
        <dbReference type="Rhea" id="RHEA-COMP:11264"/>
        <dbReference type="Rhea" id="RHEA-COMP:11270"/>
        <dbReference type="ChEBI" id="CHEBI:58187"/>
        <dbReference type="ChEBI" id="CHEBI:85311"/>
        <dbReference type="EC" id="5.1.3.37"/>
    </reaction>
</comment>
<dbReference type="GO" id="GO:0042121">
    <property type="term" value="P:alginic acid biosynthetic process"/>
    <property type="evidence" value="ECO:0007669"/>
    <property type="project" value="UniProtKB-UniPathway"/>
</dbReference>
<evidence type="ECO:0000256" key="3">
    <source>
        <dbReference type="ARBA" id="ARBA00004906"/>
    </source>
</evidence>
<evidence type="ECO:0000256" key="6">
    <source>
        <dbReference type="ARBA" id="ARBA00012124"/>
    </source>
</evidence>
<proteinExistence type="inferred from homology"/>
<keyword evidence="7 15" id="KW-0732">Signal</keyword>
<sequence>MLRGSNMNMQRKRASTPLKPVLFGVLLATGAWSQAAPPQEAGQAAPPTLNAKQYSVTSASIEALHLDPPTLPDLSGYTPAAVEAKIQRKAGGRIAVQRMLRQDTLKDFTGGNGTRLREWIARQRGIPQAIFIEGGYVELSQLARQLPASQFAETAPGVYVARLPIVVERGATLHIDKKVKELRLSEERGAFLVNDGTLFITDTKVTGWREASNGPSSFRGENVFRPFLVSWGGTETYISRSTLASLGYNTSKSYGVSITQYTPEMHKRLQRPRPSGWLIDSVFEDIYYGFYCYEADDVVLKDNTYRDNIVYGIDPHDRSERLIIAGNHVYGTKKKHGIIVSREVNNSWIVNNRTHDNKLSGIVLDRNSEHNLIAYNEVFQNHSDGITLYESSNNLIWGNRIINNARHGIRLRNSLNVRIYENLAAANQLTGIYGHIKDLSHTDRNFKLDPFDAKVSMIVVGGQLLGNGSAPIAVDSPLSLELYRVEMLAPTKSSGLSFTGVLGDKQQEILDLLVRRQKAVLIDPVETQAELQN</sequence>
<dbReference type="PANTHER" id="PTHR22990:SF15">
    <property type="entry name" value="F-BOX ONLY PROTEIN 10"/>
    <property type="match status" value="1"/>
</dbReference>
<feature type="domain" description="Carbohydrate-binding/sugar hydrolysis" evidence="16">
    <location>
        <begin position="286"/>
        <end position="412"/>
    </location>
</feature>
<keyword evidence="10" id="KW-0833">Ubl conjugation pathway</keyword>
<evidence type="ECO:0000313" key="18">
    <source>
        <dbReference type="EMBL" id="SEI64341.1"/>
    </source>
</evidence>
<dbReference type="GO" id="GO:0042597">
    <property type="term" value="C:periplasmic space"/>
    <property type="evidence" value="ECO:0007669"/>
    <property type="project" value="UniProtKB-SubCell"/>
</dbReference>
<dbReference type="InterPro" id="IPR012334">
    <property type="entry name" value="Pectin_lyas_fold"/>
</dbReference>
<evidence type="ECO:0000256" key="12">
    <source>
        <dbReference type="ARBA" id="ARBA00023235"/>
    </source>
</evidence>
<evidence type="ECO:0000256" key="2">
    <source>
        <dbReference type="ARBA" id="ARBA00004418"/>
    </source>
</evidence>
<dbReference type="EMBL" id="FNYQ01000002">
    <property type="protein sequence ID" value="SEI42663.1"/>
    <property type="molecule type" value="Genomic_DNA"/>
</dbReference>
<evidence type="ECO:0000256" key="5">
    <source>
        <dbReference type="ARBA" id="ARBA00010085"/>
    </source>
</evidence>
<evidence type="ECO:0000256" key="4">
    <source>
        <dbReference type="ARBA" id="ARBA00005182"/>
    </source>
</evidence>
<evidence type="ECO:0000256" key="8">
    <source>
        <dbReference type="ARBA" id="ARBA00022737"/>
    </source>
</evidence>
<comment type="pathway">
    <text evidence="4">Glycan biosynthesis; alginate biosynthesis.</text>
</comment>
<dbReference type="NCBIfam" id="TIGR03804">
    <property type="entry name" value="para_beta_helix"/>
    <property type="match status" value="2"/>
</dbReference>
<keyword evidence="9" id="KW-0574">Periplasm</keyword>
<feature type="chain" id="PRO_5011394482" description="mannuronan 5-epimerase" evidence="15">
    <location>
        <begin position="36"/>
        <end position="533"/>
    </location>
</feature>
<keyword evidence="12" id="KW-0413">Isomerase</keyword>
<organism evidence="17 20">
    <name type="scientific">Azotobacter beijerinckii</name>
    <dbReference type="NCBI Taxonomy" id="170623"/>
    <lineage>
        <taxon>Bacteria</taxon>
        <taxon>Pseudomonadati</taxon>
        <taxon>Pseudomonadota</taxon>
        <taxon>Gammaproteobacteria</taxon>
        <taxon>Pseudomonadales</taxon>
        <taxon>Pseudomonadaceae</taxon>
        <taxon>Azotobacter</taxon>
    </lineage>
</organism>
<dbReference type="Proteomes" id="UP000199005">
    <property type="component" value="Unassembled WGS sequence"/>
</dbReference>
<dbReference type="InterPro" id="IPR053409">
    <property type="entry name" value="Mannuronan_C5-epimerase"/>
</dbReference>
<reference evidence="19 20" key="1">
    <citation type="submission" date="2016-10" db="EMBL/GenBank/DDBJ databases">
        <authorList>
            <person name="de Groot N.N."/>
        </authorList>
    </citation>
    <scope>NUCLEOTIDE SEQUENCE [LARGE SCALE GENOMIC DNA]</scope>
    <source>
        <strain evidence="18 19">DSM 1041</strain>
        <strain evidence="17 20">DSM 373</strain>
    </source>
</reference>
<dbReference type="Proteomes" id="UP000199250">
    <property type="component" value="Unassembled WGS sequence"/>
</dbReference>
<evidence type="ECO:0000313" key="20">
    <source>
        <dbReference type="Proteomes" id="UP000199250"/>
    </source>
</evidence>
<dbReference type="InterPro" id="IPR011050">
    <property type="entry name" value="Pectin_lyase_fold/virulence"/>
</dbReference>
<dbReference type="InterPro" id="IPR006626">
    <property type="entry name" value="PbH1"/>
</dbReference>
<comment type="subcellular location">
    <subcellularLocation>
        <location evidence="2">Periplasm</location>
    </subcellularLocation>
</comment>
<evidence type="ECO:0000256" key="10">
    <source>
        <dbReference type="ARBA" id="ARBA00022786"/>
    </source>
</evidence>
<dbReference type="AlphaFoldDB" id="A0A1H6QG41"/>
<dbReference type="InterPro" id="IPR006633">
    <property type="entry name" value="Carb-bd_sugar_hydrolysis-dom"/>
</dbReference>
<dbReference type="Gene3D" id="2.160.20.10">
    <property type="entry name" value="Single-stranded right-handed beta-helix, Pectin lyase-like"/>
    <property type="match status" value="1"/>
</dbReference>
<accession>A0A1H6QG41</accession>
<dbReference type="InterPro" id="IPR039448">
    <property type="entry name" value="Beta_helix"/>
</dbReference>
<dbReference type="SMART" id="SM00710">
    <property type="entry name" value="PbH1"/>
    <property type="match status" value="6"/>
</dbReference>
<evidence type="ECO:0000313" key="17">
    <source>
        <dbReference type="EMBL" id="SEI42663.1"/>
    </source>
</evidence>
<dbReference type="EMBL" id="FNYO01000013">
    <property type="protein sequence ID" value="SEI64341.1"/>
    <property type="molecule type" value="Genomic_DNA"/>
</dbReference>
<comment type="pathway">
    <text evidence="3">Protein modification; protein ubiquitination.</text>
</comment>
<evidence type="ECO:0000259" key="16">
    <source>
        <dbReference type="SMART" id="SM00722"/>
    </source>
</evidence>
<evidence type="ECO:0000256" key="7">
    <source>
        <dbReference type="ARBA" id="ARBA00022729"/>
    </source>
</evidence>
<dbReference type="Pfam" id="PF13229">
    <property type="entry name" value="Beta_helix"/>
    <property type="match status" value="1"/>
</dbReference>
<comment type="similarity">
    <text evidence="5">Belongs to the D-mannuronate C5-epimerase family.</text>
</comment>
<name>A0A1H6QG41_9GAMM</name>
<dbReference type="InterPro" id="IPR051550">
    <property type="entry name" value="SCF-Subunits/Alg-Epimerases"/>
</dbReference>
<keyword evidence="8" id="KW-0677">Repeat</keyword>
<dbReference type="SMART" id="SM00722">
    <property type="entry name" value="CASH"/>
    <property type="match status" value="1"/>
</dbReference>
<dbReference type="STRING" id="170623.SAMN04244579_01487"/>
<evidence type="ECO:0000256" key="11">
    <source>
        <dbReference type="ARBA" id="ARBA00022841"/>
    </source>
</evidence>
<dbReference type="SUPFAM" id="SSF51126">
    <property type="entry name" value="Pectin lyase-like"/>
    <property type="match status" value="1"/>
</dbReference>
<dbReference type="NCBIfam" id="NF038177">
    <property type="entry name" value="epimerase_AlgG"/>
    <property type="match status" value="1"/>
</dbReference>
<protein>
    <recommendedName>
        <fullName evidence="6">mannuronan 5-epimerase</fullName>
        <ecNumber evidence="6">5.1.3.37</ecNumber>
    </recommendedName>
    <alternativeName>
        <fullName evidence="13">Poly(beta-D-mannuronate) C5 epimerase</fullName>
    </alternativeName>
</protein>
<evidence type="ECO:0000256" key="15">
    <source>
        <dbReference type="SAM" id="SignalP"/>
    </source>
</evidence>
<feature type="signal peptide" evidence="15">
    <location>
        <begin position="1"/>
        <end position="35"/>
    </location>
</feature>
<dbReference type="GO" id="GO:0016853">
    <property type="term" value="F:isomerase activity"/>
    <property type="evidence" value="ECO:0007669"/>
    <property type="project" value="UniProtKB-KW"/>
</dbReference>